<dbReference type="EMBL" id="JACHVA010000082">
    <property type="protein sequence ID" value="MBC2602081.1"/>
    <property type="molecule type" value="Genomic_DNA"/>
</dbReference>
<sequence>MAAYNTEFLAKVFNFQENFENSFADYFDGLDGLRCFTTFADEELPENFLAVQFALGGANGGESTALLNYDNGQLEEDIFNGELTVQIVTRRNDAEDLNENPLPSIIRFHSQLRAKVMARMLRGQLHGVNLPSFYSIVTLNHAGVGVSIEEDNWVDISAVQYNLQFQIRQWDE</sequence>
<protein>
    <submittedName>
        <fullName evidence="1">Uncharacterized protein</fullName>
    </submittedName>
</protein>
<dbReference type="Proteomes" id="UP000525652">
    <property type="component" value="Unassembled WGS sequence"/>
</dbReference>
<comment type="caution">
    <text evidence="1">The sequence shown here is derived from an EMBL/GenBank/DDBJ whole genome shotgun (WGS) entry which is preliminary data.</text>
</comment>
<organism evidence="1 2">
    <name type="scientific">Puniceicoccus vermicola</name>
    <dbReference type="NCBI Taxonomy" id="388746"/>
    <lineage>
        <taxon>Bacteria</taxon>
        <taxon>Pseudomonadati</taxon>
        <taxon>Verrucomicrobiota</taxon>
        <taxon>Opitutia</taxon>
        <taxon>Puniceicoccales</taxon>
        <taxon>Puniceicoccaceae</taxon>
        <taxon>Puniceicoccus</taxon>
    </lineage>
</organism>
<proteinExistence type="predicted"/>
<dbReference type="RefSeq" id="WP_185692781.1">
    <property type="nucleotide sequence ID" value="NZ_JACHVA010000082.1"/>
</dbReference>
<gene>
    <name evidence="1" type="ORF">H5P30_09865</name>
</gene>
<dbReference type="AlphaFoldDB" id="A0A7X1AY05"/>
<evidence type="ECO:0000313" key="2">
    <source>
        <dbReference type="Proteomes" id="UP000525652"/>
    </source>
</evidence>
<reference evidence="1 2" key="1">
    <citation type="submission" date="2020-07" db="EMBL/GenBank/DDBJ databases">
        <authorList>
            <person name="Feng X."/>
        </authorList>
    </citation>
    <scope>NUCLEOTIDE SEQUENCE [LARGE SCALE GENOMIC DNA]</scope>
    <source>
        <strain evidence="1 2">JCM14086</strain>
    </source>
</reference>
<evidence type="ECO:0000313" key="1">
    <source>
        <dbReference type="EMBL" id="MBC2602081.1"/>
    </source>
</evidence>
<accession>A0A7X1AY05</accession>
<keyword evidence="2" id="KW-1185">Reference proteome</keyword>
<name>A0A7X1AY05_9BACT</name>